<reference evidence="2 3" key="1">
    <citation type="journal article" date="2013" name="Proc. Natl. Acad. Sci. U.S.A.">
        <title>Genome of an arbuscular mycorrhizal fungus provides insight into the oldest plant symbiosis.</title>
        <authorList>
            <person name="Tisserant E."/>
            <person name="Malbreil M."/>
            <person name="Kuo A."/>
            <person name="Kohler A."/>
            <person name="Symeonidi A."/>
            <person name="Balestrini R."/>
            <person name="Charron P."/>
            <person name="Duensing N."/>
            <person name="Frei Dit Frey N."/>
            <person name="Gianinazzi-Pearson V."/>
            <person name="Gilbert L.B."/>
            <person name="Handa Y."/>
            <person name="Herr J.R."/>
            <person name="Hijri M."/>
            <person name="Koul R."/>
            <person name="Kawaguchi M."/>
            <person name="Krajinski F."/>
            <person name="Lammers P.J."/>
            <person name="Masclaux F.G."/>
            <person name="Murat C."/>
            <person name="Morin E."/>
            <person name="Ndikumana S."/>
            <person name="Pagni M."/>
            <person name="Petitpierre D."/>
            <person name="Requena N."/>
            <person name="Rosikiewicz P."/>
            <person name="Riley R."/>
            <person name="Saito K."/>
            <person name="San Clemente H."/>
            <person name="Shapiro H."/>
            <person name="van Tuinen D."/>
            <person name="Becard G."/>
            <person name="Bonfante P."/>
            <person name="Paszkowski U."/>
            <person name="Shachar-Hill Y.Y."/>
            <person name="Tuskan G.A."/>
            <person name="Young P.W."/>
            <person name="Sanders I.R."/>
            <person name="Henrissat B."/>
            <person name="Rensing S.A."/>
            <person name="Grigoriev I.V."/>
            <person name="Corradi N."/>
            <person name="Roux C."/>
            <person name="Martin F."/>
        </authorList>
    </citation>
    <scope>NUCLEOTIDE SEQUENCE [LARGE SCALE GENOMIC DNA]</scope>
    <source>
        <strain evidence="2 3">DAOM 197198</strain>
    </source>
</reference>
<name>A0A2P4QVS8_RHIID</name>
<reference evidence="2 3" key="2">
    <citation type="journal article" date="2018" name="New Phytol.">
        <title>High intraspecific genome diversity in the model arbuscular mycorrhizal symbiont Rhizophagus irregularis.</title>
        <authorList>
            <person name="Chen E.C.H."/>
            <person name="Morin E."/>
            <person name="Beaudet D."/>
            <person name="Noel J."/>
            <person name="Yildirir G."/>
            <person name="Ndikumana S."/>
            <person name="Charron P."/>
            <person name="St-Onge C."/>
            <person name="Giorgi J."/>
            <person name="Kruger M."/>
            <person name="Marton T."/>
            <person name="Ropars J."/>
            <person name="Grigoriev I.V."/>
            <person name="Hainaut M."/>
            <person name="Henrissat B."/>
            <person name="Roux C."/>
            <person name="Martin F."/>
            <person name="Corradi N."/>
        </authorList>
    </citation>
    <scope>NUCLEOTIDE SEQUENCE [LARGE SCALE GENOMIC DNA]</scope>
    <source>
        <strain evidence="2 3">DAOM 197198</strain>
    </source>
</reference>
<gene>
    <name evidence="2" type="ORF">GLOIN_2v1504880</name>
</gene>
<evidence type="ECO:0000313" key="3">
    <source>
        <dbReference type="Proteomes" id="UP000018888"/>
    </source>
</evidence>
<dbReference type="Proteomes" id="UP000018888">
    <property type="component" value="Unassembled WGS sequence"/>
</dbReference>
<sequence>IINIIISTAGPSFNYATRNTFFTPKFLFLWIITIFMINFYGIRIFIRNI</sequence>
<proteinExistence type="predicted"/>
<comment type="caution">
    <text evidence="2">The sequence shown here is derived from an EMBL/GenBank/DDBJ whole genome shotgun (WGS) entry which is preliminary data.</text>
</comment>
<dbReference type="EMBL" id="AUPC02000009">
    <property type="protein sequence ID" value="POG81727.1"/>
    <property type="molecule type" value="Genomic_DNA"/>
</dbReference>
<keyword evidence="1" id="KW-0812">Transmembrane</keyword>
<dbReference type="AlphaFoldDB" id="A0A2P4QVS8"/>
<feature type="transmembrane region" description="Helical" evidence="1">
    <location>
        <begin position="27"/>
        <end position="46"/>
    </location>
</feature>
<accession>A0A2P4QVS8</accession>
<evidence type="ECO:0000313" key="2">
    <source>
        <dbReference type="EMBL" id="POG81727.1"/>
    </source>
</evidence>
<keyword evidence="3" id="KW-1185">Reference proteome</keyword>
<keyword evidence="1" id="KW-0472">Membrane</keyword>
<evidence type="ECO:0000256" key="1">
    <source>
        <dbReference type="SAM" id="Phobius"/>
    </source>
</evidence>
<feature type="non-terminal residue" evidence="2">
    <location>
        <position position="1"/>
    </location>
</feature>
<organism evidence="2 3">
    <name type="scientific">Rhizophagus irregularis (strain DAOM 181602 / DAOM 197198 / MUCL 43194)</name>
    <name type="common">Arbuscular mycorrhizal fungus</name>
    <name type="synonym">Glomus intraradices</name>
    <dbReference type="NCBI Taxonomy" id="747089"/>
    <lineage>
        <taxon>Eukaryota</taxon>
        <taxon>Fungi</taxon>
        <taxon>Fungi incertae sedis</taxon>
        <taxon>Mucoromycota</taxon>
        <taxon>Glomeromycotina</taxon>
        <taxon>Glomeromycetes</taxon>
        <taxon>Glomerales</taxon>
        <taxon>Glomeraceae</taxon>
        <taxon>Rhizophagus</taxon>
    </lineage>
</organism>
<protein>
    <submittedName>
        <fullName evidence="2">Uncharacterized protein</fullName>
    </submittedName>
</protein>
<keyword evidence="1" id="KW-1133">Transmembrane helix</keyword>